<evidence type="ECO:0000256" key="1">
    <source>
        <dbReference type="SAM" id="MobiDB-lite"/>
    </source>
</evidence>
<dbReference type="AlphaFoldDB" id="A0A1S8YN43"/>
<reference evidence="2 3" key="1">
    <citation type="submission" date="2016-12" db="EMBL/GenBank/DDBJ databases">
        <title>Izhakiella australiana sp. nov. of genus Izhakiella isolated from Australian desert.</title>
        <authorList>
            <person name="Ji M."/>
        </authorList>
    </citation>
    <scope>NUCLEOTIDE SEQUENCE [LARGE SCALE GENOMIC DNA]</scope>
    <source>
        <strain evidence="2 3">D4N98</strain>
    </source>
</reference>
<dbReference type="Proteomes" id="UP000190667">
    <property type="component" value="Unassembled WGS sequence"/>
</dbReference>
<evidence type="ECO:0000313" key="2">
    <source>
        <dbReference type="EMBL" id="OON40342.1"/>
    </source>
</evidence>
<organism evidence="2 3">
    <name type="scientific">Izhakiella australiensis</name>
    <dbReference type="NCBI Taxonomy" id="1926881"/>
    <lineage>
        <taxon>Bacteria</taxon>
        <taxon>Pseudomonadati</taxon>
        <taxon>Pseudomonadota</taxon>
        <taxon>Gammaproteobacteria</taxon>
        <taxon>Enterobacterales</taxon>
        <taxon>Erwiniaceae</taxon>
        <taxon>Izhakiella</taxon>
    </lineage>
</organism>
<name>A0A1S8YN43_9GAMM</name>
<comment type="caution">
    <text evidence="2">The sequence shown here is derived from an EMBL/GenBank/DDBJ whole genome shotgun (WGS) entry which is preliminary data.</text>
</comment>
<feature type="compositionally biased region" description="Low complexity" evidence="1">
    <location>
        <begin position="201"/>
        <end position="214"/>
    </location>
</feature>
<sequence length="522" mass="54225">MANTFLRSGNLDSVLALGENGQPVWHSALQIRETLRLRQQQALADLFAIPQPNEAGNRLDWYAPFSGKVIAWNSASESVRAQALGKLEQSETALREMSNAALAAGKPGQKLFGALLSKALQFPDQNCVFLVGGKPVIAFWGFNALNKKSAEGLDLLRSSARDAPPASLAKEPAPQAAPAVTAKSFTAPTAPLLETAPQNEPVAQPQTPASAPVSAPTPAPVVAPPPAADIPADDEPAAVYQRPMPTKPAAAIVTPSQPASQPQPPFAAPSVAKATPGASLRRYGWVLPGVALVALLGFQLRGCMSTEKATPTASQAPAPVAPKTEAPKPQPPQPATSDVAAQPPAAQTTPPLPLNAASVAQGSQPAPAANPPATSTPTEPAPGEQQPPATPVPVAKDDLVLPENAVRLGSTRFLNGSWRAILDIKTPITGKPPSLRYQLTNGKGIARLLQGDGTSCRVEVFAGLMKSGNLVINSRTKAKCSDGARYAIPELTCTQGATGPAQCSARYDENTAYPITMKREGK</sequence>
<feature type="compositionally biased region" description="Pro residues" evidence="1">
    <location>
        <begin position="215"/>
        <end position="228"/>
    </location>
</feature>
<accession>A0A1S8YN43</accession>
<dbReference type="RefSeq" id="WP_078002149.1">
    <property type="nucleotide sequence ID" value="NZ_MRUL01000004.1"/>
</dbReference>
<gene>
    <name evidence="2" type="ORF">BTJ39_07955</name>
</gene>
<feature type="region of interest" description="Disordered" evidence="1">
    <location>
        <begin position="198"/>
        <end position="232"/>
    </location>
</feature>
<evidence type="ECO:0000313" key="3">
    <source>
        <dbReference type="Proteomes" id="UP000190667"/>
    </source>
</evidence>
<keyword evidence="3" id="KW-1185">Reference proteome</keyword>
<dbReference type="EMBL" id="MRUL01000004">
    <property type="protein sequence ID" value="OON40342.1"/>
    <property type="molecule type" value="Genomic_DNA"/>
</dbReference>
<dbReference type="STRING" id="1926881.BTJ39_07955"/>
<dbReference type="InterPro" id="IPR047774">
    <property type="entry name" value="SrfA-like"/>
</dbReference>
<dbReference type="OrthoDB" id="5448848at2"/>
<feature type="region of interest" description="Disordered" evidence="1">
    <location>
        <begin position="308"/>
        <end position="395"/>
    </location>
</feature>
<proteinExistence type="predicted"/>
<dbReference type="NCBIfam" id="NF040486">
    <property type="entry name" value="SrfA_fam"/>
    <property type="match status" value="2"/>
</dbReference>
<evidence type="ECO:0008006" key="4">
    <source>
        <dbReference type="Google" id="ProtNLM"/>
    </source>
</evidence>
<feature type="compositionally biased region" description="Low complexity" evidence="1">
    <location>
        <begin position="340"/>
        <end position="384"/>
    </location>
</feature>
<protein>
    <recommendedName>
        <fullName evidence="4">Virulence effector protein</fullName>
    </recommendedName>
</protein>